<dbReference type="Proteomes" id="UP000595140">
    <property type="component" value="Unassembled WGS sequence"/>
</dbReference>
<protein>
    <recommendedName>
        <fullName evidence="8">Transcriptional coactivator Hfi1/Transcriptional adapter 1</fullName>
    </recommendedName>
</protein>
<dbReference type="GO" id="GO:0000124">
    <property type="term" value="C:SAGA complex"/>
    <property type="evidence" value="ECO:0007669"/>
    <property type="project" value="TreeGrafter"/>
</dbReference>
<evidence type="ECO:0000313" key="7">
    <source>
        <dbReference type="Proteomes" id="UP000595140"/>
    </source>
</evidence>
<evidence type="ECO:0008006" key="8">
    <source>
        <dbReference type="Google" id="ProtNLM"/>
    </source>
</evidence>
<organism evidence="6 7">
    <name type="scientific">Cuscuta campestris</name>
    <dbReference type="NCBI Taxonomy" id="132261"/>
    <lineage>
        <taxon>Eukaryota</taxon>
        <taxon>Viridiplantae</taxon>
        <taxon>Streptophyta</taxon>
        <taxon>Embryophyta</taxon>
        <taxon>Tracheophyta</taxon>
        <taxon>Spermatophyta</taxon>
        <taxon>Magnoliopsida</taxon>
        <taxon>eudicotyledons</taxon>
        <taxon>Gunneridae</taxon>
        <taxon>Pentapetalae</taxon>
        <taxon>asterids</taxon>
        <taxon>lamiids</taxon>
        <taxon>Solanales</taxon>
        <taxon>Convolvulaceae</taxon>
        <taxon>Cuscuteae</taxon>
        <taxon>Cuscuta</taxon>
        <taxon>Cuscuta subgen. Grammica</taxon>
        <taxon>Cuscuta sect. Cleistogrammica</taxon>
    </lineage>
</organism>
<dbReference type="PANTHER" id="PTHR21277">
    <property type="entry name" value="TRANSCRIPTIONAL ADAPTER 1"/>
    <property type="match status" value="1"/>
</dbReference>
<dbReference type="CDD" id="cd22933">
    <property type="entry name" value="HFD_HFI1"/>
    <property type="match status" value="1"/>
</dbReference>
<evidence type="ECO:0000256" key="4">
    <source>
        <dbReference type="ARBA" id="ARBA00023242"/>
    </source>
</evidence>
<reference evidence="6 7" key="1">
    <citation type="submission" date="2018-04" db="EMBL/GenBank/DDBJ databases">
        <authorList>
            <person name="Vogel A."/>
        </authorList>
    </citation>
    <scope>NUCLEOTIDE SEQUENCE [LARGE SCALE GENOMIC DNA]</scope>
</reference>
<keyword evidence="4" id="KW-0539">Nucleus</keyword>
<dbReference type="Pfam" id="PF12767">
    <property type="entry name" value="SAGA-Tad1"/>
    <property type="match status" value="1"/>
</dbReference>
<evidence type="ECO:0000313" key="6">
    <source>
        <dbReference type="EMBL" id="VFQ66816.1"/>
    </source>
</evidence>
<dbReference type="GO" id="GO:0006357">
    <property type="term" value="P:regulation of transcription by RNA polymerase II"/>
    <property type="evidence" value="ECO:0007669"/>
    <property type="project" value="TreeGrafter"/>
</dbReference>
<dbReference type="InterPro" id="IPR024738">
    <property type="entry name" value="Hfi1/Tada1"/>
</dbReference>
<evidence type="ECO:0000256" key="3">
    <source>
        <dbReference type="ARBA" id="ARBA00023163"/>
    </source>
</evidence>
<name>A0A484KX22_9ASTE</name>
<proteinExistence type="predicted"/>
<dbReference type="AlphaFoldDB" id="A0A484KX22"/>
<evidence type="ECO:0000256" key="1">
    <source>
        <dbReference type="ARBA" id="ARBA00004123"/>
    </source>
</evidence>
<accession>A0A484KX22</accession>
<dbReference type="GO" id="GO:0003713">
    <property type="term" value="F:transcription coactivator activity"/>
    <property type="evidence" value="ECO:0007669"/>
    <property type="project" value="TreeGrafter"/>
</dbReference>
<dbReference type="GO" id="GO:0005634">
    <property type="term" value="C:nucleus"/>
    <property type="evidence" value="ECO:0007669"/>
    <property type="project" value="UniProtKB-SubCell"/>
</dbReference>
<gene>
    <name evidence="6" type="ORF">CCAM_LOCUS8592</name>
</gene>
<dbReference type="OrthoDB" id="10264870at2759"/>
<dbReference type="PANTHER" id="PTHR21277:SF5">
    <property type="entry name" value="TRANSCRIPTIONAL ADAPTER 1"/>
    <property type="match status" value="1"/>
</dbReference>
<evidence type="ECO:0000256" key="2">
    <source>
        <dbReference type="ARBA" id="ARBA00023015"/>
    </source>
</evidence>
<sequence length="366" mass="40075">MQPPHQHTRINLVELKAQIVRKLGPDGSKQYFHYLSNLLSLKMSKTEFNKLCFRVLGRENIPLHNQFIRSVLKNACCARVPPSRSENEVLAQAIAKNKDPSSDDAIEQNGPHVASYQPRLSNGSTLPSPPCSNTIIENGDLPVAMHHHQGIMQRTEHDAAVLGQAPRNPLVTKRPHEQRSSLQAPLGVSHCPVGVGGARRASLHLATASKSVRTDSTSVGALLDSLTLRERMNQIAMEHGLEGGVSVDCANLLNIGLDSHLKGLIGSCVQLVGARRSGQNGAVNTNTVKQQHQAYTKPVNGVRPGYHLQLSTGRPSEVLQEEPLPPQSFISLQDFKVAMELNPQQLGEDWPVLLEKICTRETDEHV</sequence>
<feature type="region of interest" description="Disordered" evidence="5">
    <location>
        <begin position="96"/>
        <end position="134"/>
    </location>
</feature>
<keyword evidence="7" id="KW-1185">Reference proteome</keyword>
<feature type="compositionally biased region" description="Polar residues" evidence="5">
    <location>
        <begin position="118"/>
        <end position="134"/>
    </location>
</feature>
<dbReference type="EMBL" id="OOIL02000560">
    <property type="protein sequence ID" value="VFQ66816.1"/>
    <property type="molecule type" value="Genomic_DNA"/>
</dbReference>
<keyword evidence="2" id="KW-0805">Transcription regulation</keyword>
<keyword evidence="3" id="KW-0804">Transcription</keyword>
<evidence type="ECO:0000256" key="5">
    <source>
        <dbReference type="SAM" id="MobiDB-lite"/>
    </source>
</evidence>
<comment type="subcellular location">
    <subcellularLocation>
        <location evidence="1">Nucleus</location>
    </subcellularLocation>
</comment>